<dbReference type="AlphaFoldDB" id="A0A916ZVA8"/>
<dbReference type="GO" id="GO:0015949">
    <property type="term" value="P:nucleobase-containing small molecule interconversion"/>
    <property type="evidence" value="ECO:0007669"/>
    <property type="project" value="TreeGrafter"/>
</dbReference>
<comment type="caution">
    <text evidence="10">The sequence shown here is derived from an EMBL/GenBank/DDBJ whole genome shotgun (WGS) entry which is preliminary data.</text>
</comment>
<proteinExistence type="inferred from homology"/>
<evidence type="ECO:0000313" key="11">
    <source>
        <dbReference type="Proteomes" id="UP000599688"/>
    </source>
</evidence>
<keyword evidence="4 8" id="KW-0418">Kinase</keyword>
<dbReference type="GO" id="GO:0006220">
    <property type="term" value="P:pyrimidine nucleotide metabolic process"/>
    <property type="evidence" value="ECO:0007669"/>
    <property type="project" value="UniProtKB-UniRule"/>
</dbReference>
<dbReference type="GO" id="GO:0005829">
    <property type="term" value="C:cytosol"/>
    <property type="evidence" value="ECO:0007669"/>
    <property type="project" value="TreeGrafter"/>
</dbReference>
<dbReference type="CDD" id="cd02020">
    <property type="entry name" value="CMPK"/>
    <property type="match status" value="1"/>
</dbReference>
<evidence type="ECO:0000256" key="7">
    <source>
        <dbReference type="ARBA" id="ARBA00048478"/>
    </source>
</evidence>
<evidence type="ECO:0000256" key="8">
    <source>
        <dbReference type="HAMAP-Rule" id="MF_00238"/>
    </source>
</evidence>
<keyword evidence="2 8" id="KW-0808">Transferase</keyword>
<dbReference type="GO" id="GO:0036431">
    <property type="term" value="F:dCMP kinase activity"/>
    <property type="evidence" value="ECO:0007669"/>
    <property type="project" value="InterPro"/>
</dbReference>
<sequence>MSKKICIAIDGHSSTGKSTVAKQLAKKFNYIYVDTGAMYRAVTFFAMKNKCFNENNLNESCLGSKLDEIHIEFKQENSSRLGEVYLNGENVEAFIRSMEVSNKVSQVAKLEEVRKKLVEIQQQMGKKKGIVMDGRDIGTVVFPDAELKLFMTASAHIRAKRRFNEIKINQPEVSFDEVLANVKERDEIDSNRRHSPLKMADDAIKIDNSNLSEDEQLKKIVQLVQEKID</sequence>
<dbReference type="NCBIfam" id="TIGR00017">
    <property type="entry name" value="cmk"/>
    <property type="match status" value="1"/>
</dbReference>
<keyword evidence="5 8" id="KW-0067">ATP-binding</keyword>
<dbReference type="PANTHER" id="PTHR21299:SF2">
    <property type="entry name" value="CYTIDYLATE KINASE"/>
    <property type="match status" value="1"/>
</dbReference>
<evidence type="ECO:0000256" key="4">
    <source>
        <dbReference type="ARBA" id="ARBA00022777"/>
    </source>
</evidence>
<name>A0A916ZVA8_9FLAO</name>
<dbReference type="Pfam" id="PF02224">
    <property type="entry name" value="Cytidylate_kin"/>
    <property type="match status" value="1"/>
</dbReference>
<dbReference type="EMBL" id="BMGL01000008">
    <property type="protein sequence ID" value="GGE15018.1"/>
    <property type="molecule type" value="Genomic_DNA"/>
</dbReference>
<reference evidence="10 11" key="1">
    <citation type="journal article" date="2014" name="Int. J. Syst. Evol. Microbiol.">
        <title>Complete genome sequence of Corynebacterium casei LMG S-19264T (=DSM 44701T), isolated from a smear-ripened cheese.</title>
        <authorList>
            <consortium name="US DOE Joint Genome Institute (JGI-PGF)"/>
            <person name="Walter F."/>
            <person name="Albersmeier A."/>
            <person name="Kalinowski J."/>
            <person name="Ruckert C."/>
        </authorList>
    </citation>
    <scope>NUCLEOTIDE SEQUENCE [LARGE SCALE GENOMIC DNA]</scope>
    <source>
        <strain evidence="10 11">CGMCC 1.12925</strain>
    </source>
</reference>
<comment type="catalytic activity">
    <reaction evidence="7 8">
        <text>CMP + ATP = CDP + ADP</text>
        <dbReference type="Rhea" id="RHEA:11600"/>
        <dbReference type="ChEBI" id="CHEBI:30616"/>
        <dbReference type="ChEBI" id="CHEBI:58069"/>
        <dbReference type="ChEBI" id="CHEBI:60377"/>
        <dbReference type="ChEBI" id="CHEBI:456216"/>
        <dbReference type="EC" id="2.7.4.25"/>
    </reaction>
</comment>
<dbReference type="GO" id="GO:0005524">
    <property type="term" value="F:ATP binding"/>
    <property type="evidence" value="ECO:0007669"/>
    <property type="project" value="UniProtKB-UniRule"/>
</dbReference>
<evidence type="ECO:0000256" key="5">
    <source>
        <dbReference type="ARBA" id="ARBA00022840"/>
    </source>
</evidence>
<feature type="binding site" evidence="8">
    <location>
        <begin position="11"/>
        <end position="19"/>
    </location>
    <ligand>
        <name>ATP</name>
        <dbReference type="ChEBI" id="CHEBI:30616"/>
    </ligand>
</feature>
<dbReference type="EC" id="2.7.4.25" evidence="8"/>
<dbReference type="SUPFAM" id="SSF52540">
    <property type="entry name" value="P-loop containing nucleoside triphosphate hydrolases"/>
    <property type="match status" value="1"/>
</dbReference>
<dbReference type="PANTHER" id="PTHR21299">
    <property type="entry name" value="CYTIDYLATE KINASE/PANTOATE-BETA-ALANINE LIGASE"/>
    <property type="match status" value="1"/>
</dbReference>
<evidence type="ECO:0000313" key="10">
    <source>
        <dbReference type="EMBL" id="GGE15018.1"/>
    </source>
</evidence>
<feature type="domain" description="Cytidylate kinase" evidence="9">
    <location>
        <begin position="7"/>
        <end position="225"/>
    </location>
</feature>
<dbReference type="InterPro" id="IPR027417">
    <property type="entry name" value="P-loop_NTPase"/>
</dbReference>
<evidence type="ECO:0000259" key="9">
    <source>
        <dbReference type="Pfam" id="PF02224"/>
    </source>
</evidence>
<keyword evidence="3 8" id="KW-0547">Nucleotide-binding</keyword>
<dbReference type="RefSeq" id="WP_188406252.1">
    <property type="nucleotide sequence ID" value="NZ_BMGL01000008.1"/>
</dbReference>
<dbReference type="InterPro" id="IPR003136">
    <property type="entry name" value="Cytidylate_kin"/>
</dbReference>
<dbReference type="Proteomes" id="UP000599688">
    <property type="component" value="Unassembled WGS sequence"/>
</dbReference>
<evidence type="ECO:0000256" key="2">
    <source>
        <dbReference type="ARBA" id="ARBA00022679"/>
    </source>
</evidence>
<protein>
    <recommendedName>
        <fullName evidence="8">Cytidylate kinase</fullName>
        <shortName evidence="8">CK</shortName>
        <ecNumber evidence="8">2.7.4.25</ecNumber>
    </recommendedName>
    <alternativeName>
        <fullName evidence="8">Cytidine monophosphate kinase</fullName>
        <shortName evidence="8">CMP kinase</shortName>
    </alternativeName>
</protein>
<accession>A0A916ZVA8</accession>
<gene>
    <name evidence="8 10" type="primary">cmk</name>
    <name evidence="10" type="ORF">GCM10010831_15430</name>
</gene>
<dbReference type="Gene3D" id="3.40.50.300">
    <property type="entry name" value="P-loop containing nucleotide triphosphate hydrolases"/>
    <property type="match status" value="1"/>
</dbReference>
<comment type="catalytic activity">
    <reaction evidence="6 8">
        <text>dCMP + ATP = dCDP + ADP</text>
        <dbReference type="Rhea" id="RHEA:25094"/>
        <dbReference type="ChEBI" id="CHEBI:30616"/>
        <dbReference type="ChEBI" id="CHEBI:57566"/>
        <dbReference type="ChEBI" id="CHEBI:58593"/>
        <dbReference type="ChEBI" id="CHEBI:456216"/>
        <dbReference type="EC" id="2.7.4.25"/>
    </reaction>
</comment>
<evidence type="ECO:0000256" key="1">
    <source>
        <dbReference type="ARBA" id="ARBA00009427"/>
    </source>
</evidence>
<evidence type="ECO:0000256" key="3">
    <source>
        <dbReference type="ARBA" id="ARBA00022741"/>
    </source>
</evidence>
<keyword evidence="8" id="KW-0963">Cytoplasm</keyword>
<dbReference type="InterPro" id="IPR011994">
    <property type="entry name" value="Cytidylate_kinase_dom"/>
</dbReference>
<keyword evidence="11" id="KW-1185">Reference proteome</keyword>
<dbReference type="HAMAP" id="MF_00238">
    <property type="entry name" value="Cytidyl_kinase_type1"/>
    <property type="match status" value="1"/>
</dbReference>
<comment type="subcellular location">
    <subcellularLocation>
        <location evidence="8">Cytoplasm</location>
    </subcellularLocation>
</comment>
<comment type="similarity">
    <text evidence="1 8">Belongs to the cytidylate kinase family. Type 1 subfamily.</text>
</comment>
<evidence type="ECO:0000256" key="6">
    <source>
        <dbReference type="ARBA" id="ARBA00047615"/>
    </source>
</evidence>
<organism evidence="10 11">
    <name type="scientific">Psychroflexus salis</name>
    <dbReference type="NCBI Taxonomy" id="1526574"/>
    <lineage>
        <taxon>Bacteria</taxon>
        <taxon>Pseudomonadati</taxon>
        <taxon>Bacteroidota</taxon>
        <taxon>Flavobacteriia</taxon>
        <taxon>Flavobacteriales</taxon>
        <taxon>Flavobacteriaceae</taxon>
        <taxon>Psychroflexus</taxon>
    </lineage>
</organism>